<dbReference type="EMBL" id="FTMS01000005">
    <property type="protein sequence ID" value="SIQ20338.1"/>
    <property type="molecule type" value="Genomic_DNA"/>
</dbReference>
<proteinExistence type="predicted"/>
<feature type="compositionally biased region" description="Basic and acidic residues" evidence="1">
    <location>
        <begin position="1"/>
        <end position="14"/>
    </location>
</feature>
<reference evidence="2 3" key="1">
    <citation type="submission" date="2017-01" db="EMBL/GenBank/DDBJ databases">
        <authorList>
            <person name="Mah S.A."/>
            <person name="Swanson W.J."/>
            <person name="Moy G.W."/>
            <person name="Vacquier V.D."/>
        </authorList>
    </citation>
    <scope>NUCLEOTIDE SEQUENCE [LARGE SCALE GENOMIC DNA]</scope>
    <source>
        <strain evidence="2 3">ASpG1</strain>
    </source>
</reference>
<dbReference type="STRING" id="159291.SAMN05920897_10557"/>
<protein>
    <submittedName>
        <fullName evidence="2">Uncharacterized protein</fullName>
    </submittedName>
</protein>
<keyword evidence="3" id="KW-1185">Reference proteome</keyword>
<organism evidence="2 3">
    <name type="scientific">Alkalispirochaeta americana</name>
    <dbReference type="NCBI Taxonomy" id="159291"/>
    <lineage>
        <taxon>Bacteria</taxon>
        <taxon>Pseudomonadati</taxon>
        <taxon>Spirochaetota</taxon>
        <taxon>Spirochaetia</taxon>
        <taxon>Spirochaetales</taxon>
        <taxon>Spirochaetaceae</taxon>
        <taxon>Alkalispirochaeta</taxon>
    </lineage>
</organism>
<feature type="compositionally biased region" description="Basic residues" evidence="1">
    <location>
        <begin position="25"/>
        <end position="36"/>
    </location>
</feature>
<evidence type="ECO:0000256" key="1">
    <source>
        <dbReference type="SAM" id="MobiDB-lite"/>
    </source>
</evidence>
<evidence type="ECO:0000313" key="2">
    <source>
        <dbReference type="EMBL" id="SIQ20338.1"/>
    </source>
</evidence>
<dbReference type="Proteomes" id="UP000186400">
    <property type="component" value="Unassembled WGS sequence"/>
</dbReference>
<feature type="region of interest" description="Disordered" evidence="1">
    <location>
        <begin position="1"/>
        <end position="36"/>
    </location>
</feature>
<accession>A0A1N6QUV8</accession>
<dbReference type="AlphaFoldDB" id="A0A1N6QUV8"/>
<sequence>MRIGETRLLLKIDRGASPQDPQGKKGSRREEKKKKSPLAVFHEVSVAGSREKCQFYCVSAGFIVALSPLSPYNALWRKKEAIMATVRDVQKIIHRYARHIRGPRFSLLALMEYIPSFVRRYQDDHPELELLLGPDSQDLLLGHLDQLEQAGIIELTRETPSTPPSSIYYNTFYTAEIQRWYTRMNDDKSLSFPTEEDIPVPIPSHIIQTVAVAENLMHWIEAEEEEPGQILRLRFPDGVNPLITTVRSLREQMLPLVLAKIRDYLRSDNTASFMETKLRAIFRNREMLVRDEIETAQIRPNEALQSILKPNDFQFHFWTQMSSMIIKEYAQKGEKLDREHSFCQAAYLLGYYVVHHKTSVQKDQQREEARKILRGHLQKPPYVFELHDLYMLTDDRGVLLTKKIARSDIETWIQEMLKRPSEQEISELVSFDTPEKKGLIIHSGQYVPLLLRLIQSAAPVLRRSLTHRMLTELQDDQREDWHKDDAAFEFELLEQVRREFPLLYGLASFKTLFLVLDGQDLPQHEKTPAMAMIDRSKHSLRSWSSILKITREEVFRDARIQLPFWMVIPVLGSLIRLFRAMFSSSGADKKTQNKAKPKEKNPPRPTSSRGRKQHFQAQIEDLQSRYLSPGQSPQDRLDQLRQSWNPLIDPTAHENLVQDVNTLCRDILRRRRYDRSLQPPSPEHIRDLARKIAASSSFERIKRQKDLQTYLELYMLTLLKKV</sequence>
<evidence type="ECO:0000313" key="3">
    <source>
        <dbReference type="Proteomes" id="UP000186400"/>
    </source>
</evidence>
<gene>
    <name evidence="2" type="ORF">SAMN05920897_10557</name>
</gene>
<name>A0A1N6QUV8_9SPIO</name>
<feature type="compositionally biased region" description="Basic and acidic residues" evidence="1">
    <location>
        <begin position="587"/>
        <end position="602"/>
    </location>
</feature>
<feature type="region of interest" description="Disordered" evidence="1">
    <location>
        <begin position="586"/>
        <end position="615"/>
    </location>
</feature>